<keyword evidence="2" id="KW-1185">Reference proteome</keyword>
<reference evidence="1" key="1">
    <citation type="submission" date="2021-01" db="EMBL/GenBank/DDBJ databases">
        <authorList>
            <consortium name="Genoscope - CEA"/>
            <person name="William W."/>
        </authorList>
    </citation>
    <scope>NUCLEOTIDE SEQUENCE</scope>
</reference>
<gene>
    <name evidence="1" type="ORF">PSON_ATCC_30995.1.T0410006</name>
</gene>
<name>A0A8S1MV37_9CILI</name>
<dbReference type="AlphaFoldDB" id="A0A8S1MV37"/>
<evidence type="ECO:0000313" key="2">
    <source>
        <dbReference type="Proteomes" id="UP000692954"/>
    </source>
</evidence>
<dbReference type="Proteomes" id="UP000692954">
    <property type="component" value="Unassembled WGS sequence"/>
</dbReference>
<sequence>MLLVGSRENLNFSSEVFLNPRFIQEYKINYQKDIMEINAIELIPIKLQKMFDLEYLLIMDRKEQAQVKLVVIIKTKLL</sequence>
<proteinExistence type="predicted"/>
<dbReference type="EMBL" id="CAJJDN010000041">
    <property type="protein sequence ID" value="CAD8080695.1"/>
    <property type="molecule type" value="Genomic_DNA"/>
</dbReference>
<comment type="caution">
    <text evidence="1">The sequence shown here is derived from an EMBL/GenBank/DDBJ whole genome shotgun (WGS) entry which is preliminary data.</text>
</comment>
<accession>A0A8S1MV37</accession>
<organism evidence="1 2">
    <name type="scientific">Paramecium sonneborni</name>
    <dbReference type="NCBI Taxonomy" id="65129"/>
    <lineage>
        <taxon>Eukaryota</taxon>
        <taxon>Sar</taxon>
        <taxon>Alveolata</taxon>
        <taxon>Ciliophora</taxon>
        <taxon>Intramacronucleata</taxon>
        <taxon>Oligohymenophorea</taxon>
        <taxon>Peniculida</taxon>
        <taxon>Parameciidae</taxon>
        <taxon>Paramecium</taxon>
    </lineage>
</organism>
<evidence type="ECO:0000313" key="1">
    <source>
        <dbReference type="EMBL" id="CAD8080695.1"/>
    </source>
</evidence>
<protein>
    <submittedName>
        <fullName evidence="1">Uncharacterized protein</fullName>
    </submittedName>
</protein>